<evidence type="ECO:0000313" key="1">
    <source>
        <dbReference type="EMBL" id="AKZ56057.1"/>
    </source>
</evidence>
<evidence type="ECO:0000313" key="2">
    <source>
        <dbReference type="Proteomes" id="UP000061018"/>
    </source>
</evidence>
<gene>
    <name evidence="1" type="ORF">SAM23877_3008</name>
</gene>
<dbReference type="KEGG" id="samb:SAM23877_3008"/>
<reference evidence="2" key="1">
    <citation type="journal article" date="2015" name="J. Biotechnol.">
        <title>Complete genome sequence of Streptomyces ambofaciens ATCC 23877, the spiramycin producer.</title>
        <authorList>
            <person name="Thibessard A."/>
            <person name="Haas D."/>
            <person name="Gerbaud C."/>
            <person name="Aigle B."/>
            <person name="Lautru S."/>
            <person name="Pernodet J.L."/>
            <person name="Leblond P."/>
        </authorList>
    </citation>
    <scope>NUCLEOTIDE SEQUENCE [LARGE SCALE GENOMIC DNA]</scope>
    <source>
        <strain evidence="2">ATCC 23877 / 3486 / DSM 40053 / JCM 4204 / NBRC 12836 / NRRL B-2516</strain>
    </source>
</reference>
<name>A0A0K2ATC3_STRA7</name>
<dbReference type="AlphaFoldDB" id="A0A0K2ATC3"/>
<sequence length="22" mass="2435">MPRLTLANVQSNVKAIAYAMSR</sequence>
<dbReference type="Proteomes" id="UP000061018">
    <property type="component" value="Chromosome"/>
</dbReference>
<accession>A0A0K2ATC3</accession>
<protein>
    <submittedName>
        <fullName evidence="1">Uncharacterized protein</fullName>
    </submittedName>
</protein>
<proteinExistence type="predicted"/>
<organism evidence="1 2">
    <name type="scientific">Streptomyces ambofaciens (strain ATCC 23877 / 3486 / DSM 40053 / JCM 4204 / NBRC 12836 / NRRL B-2516)</name>
    <dbReference type="NCBI Taxonomy" id="278992"/>
    <lineage>
        <taxon>Bacteria</taxon>
        <taxon>Bacillati</taxon>
        <taxon>Actinomycetota</taxon>
        <taxon>Actinomycetes</taxon>
        <taxon>Kitasatosporales</taxon>
        <taxon>Streptomycetaceae</taxon>
        <taxon>Streptomyces</taxon>
    </lineage>
</organism>
<dbReference type="EMBL" id="CP012382">
    <property type="protein sequence ID" value="AKZ56057.1"/>
    <property type="molecule type" value="Genomic_DNA"/>
</dbReference>